<evidence type="ECO:0000313" key="1">
    <source>
        <dbReference type="EMBL" id="MPC73345.1"/>
    </source>
</evidence>
<proteinExistence type="predicted"/>
<reference evidence="1 2" key="1">
    <citation type="submission" date="2019-05" db="EMBL/GenBank/DDBJ databases">
        <title>Another draft genome of Portunus trituberculatus and its Hox gene families provides insights of decapod evolution.</title>
        <authorList>
            <person name="Jeong J.-H."/>
            <person name="Song I."/>
            <person name="Kim S."/>
            <person name="Choi T."/>
            <person name="Kim D."/>
            <person name="Ryu S."/>
            <person name="Kim W."/>
        </authorList>
    </citation>
    <scope>NUCLEOTIDE SEQUENCE [LARGE SCALE GENOMIC DNA]</scope>
    <source>
        <tissue evidence="1">Muscle</tissue>
    </source>
</reference>
<gene>
    <name evidence="1" type="ORF">E2C01_067670</name>
</gene>
<comment type="caution">
    <text evidence="1">The sequence shown here is derived from an EMBL/GenBank/DDBJ whole genome shotgun (WGS) entry which is preliminary data.</text>
</comment>
<name>A0A5B7HU86_PORTR</name>
<sequence>MYLLMPSVGKGLTVPSGTCRLLSACASALDMTVSHKATQNPARRSGAPIFVMRVCLCVATLLQALPEVTASMISWEINEDFAPSVGETEMNTRVTITVAFENSP</sequence>
<dbReference type="AlphaFoldDB" id="A0A5B7HU86"/>
<keyword evidence="2" id="KW-1185">Reference proteome</keyword>
<evidence type="ECO:0000313" key="2">
    <source>
        <dbReference type="Proteomes" id="UP000324222"/>
    </source>
</evidence>
<protein>
    <submittedName>
        <fullName evidence="1">Uncharacterized protein</fullName>
    </submittedName>
</protein>
<accession>A0A5B7HU86</accession>
<dbReference type="Proteomes" id="UP000324222">
    <property type="component" value="Unassembled WGS sequence"/>
</dbReference>
<dbReference type="EMBL" id="VSRR010036621">
    <property type="protein sequence ID" value="MPC73345.1"/>
    <property type="molecule type" value="Genomic_DNA"/>
</dbReference>
<organism evidence="1 2">
    <name type="scientific">Portunus trituberculatus</name>
    <name type="common">Swimming crab</name>
    <name type="synonym">Neptunus trituberculatus</name>
    <dbReference type="NCBI Taxonomy" id="210409"/>
    <lineage>
        <taxon>Eukaryota</taxon>
        <taxon>Metazoa</taxon>
        <taxon>Ecdysozoa</taxon>
        <taxon>Arthropoda</taxon>
        <taxon>Crustacea</taxon>
        <taxon>Multicrustacea</taxon>
        <taxon>Malacostraca</taxon>
        <taxon>Eumalacostraca</taxon>
        <taxon>Eucarida</taxon>
        <taxon>Decapoda</taxon>
        <taxon>Pleocyemata</taxon>
        <taxon>Brachyura</taxon>
        <taxon>Eubrachyura</taxon>
        <taxon>Portunoidea</taxon>
        <taxon>Portunidae</taxon>
        <taxon>Portuninae</taxon>
        <taxon>Portunus</taxon>
    </lineage>
</organism>